<feature type="transmembrane region" description="Helical" evidence="5">
    <location>
        <begin position="209"/>
        <end position="227"/>
    </location>
</feature>
<dbReference type="InterPro" id="IPR000620">
    <property type="entry name" value="EamA_dom"/>
</dbReference>
<protein>
    <submittedName>
        <fullName evidence="7">Permease of the drug/metabolite transporter (DMT) superfamily</fullName>
    </submittedName>
</protein>
<comment type="subcellular location">
    <subcellularLocation>
        <location evidence="1">Membrane</location>
        <topology evidence="1">Multi-pass membrane protein</topology>
    </subcellularLocation>
</comment>
<gene>
    <name evidence="7" type="ORF">SAMN05216175_104196</name>
</gene>
<keyword evidence="8" id="KW-1185">Reference proteome</keyword>
<proteinExistence type="predicted"/>
<keyword evidence="4 5" id="KW-0472">Membrane</keyword>
<keyword evidence="3 5" id="KW-1133">Transmembrane helix</keyword>
<feature type="transmembrane region" description="Helical" evidence="5">
    <location>
        <begin position="239"/>
        <end position="258"/>
    </location>
</feature>
<evidence type="ECO:0000259" key="6">
    <source>
        <dbReference type="Pfam" id="PF00892"/>
    </source>
</evidence>
<feature type="transmembrane region" description="Helical" evidence="5">
    <location>
        <begin position="182"/>
        <end position="203"/>
    </location>
</feature>
<dbReference type="PANTHER" id="PTHR22911">
    <property type="entry name" value="ACYL-MALONYL CONDENSING ENZYME-RELATED"/>
    <property type="match status" value="1"/>
</dbReference>
<dbReference type="EMBL" id="FOOU01000004">
    <property type="protein sequence ID" value="SFG22602.1"/>
    <property type="molecule type" value="Genomic_DNA"/>
</dbReference>
<dbReference type="SUPFAM" id="SSF103481">
    <property type="entry name" value="Multidrug resistance efflux transporter EmrE"/>
    <property type="match status" value="2"/>
</dbReference>
<feature type="domain" description="EamA" evidence="6">
    <location>
        <begin position="151"/>
        <end position="277"/>
    </location>
</feature>
<dbReference type="InterPro" id="IPR037185">
    <property type="entry name" value="EmrE-like"/>
</dbReference>
<evidence type="ECO:0000256" key="2">
    <source>
        <dbReference type="ARBA" id="ARBA00022692"/>
    </source>
</evidence>
<feature type="transmembrane region" description="Helical" evidence="5">
    <location>
        <begin position="125"/>
        <end position="143"/>
    </location>
</feature>
<sequence>MISTPTENIGLGAFYAVSTALVMSIAAALIKYTSTLVSIEIIVAAQYIICVTFMLPWLMSKGVRGIKTDHLNLHIVRALCGWACFYTYYLAIAHIPLVDAALLRNAAPLCVPFLILWIHKVHIAWVRWIPIAVGFIGIGFILKPDGSTLSIWHLIGFASAITLAGSIISTRMLTRSEPTNRVLFYYFGLSAAASIPLAILNWQPIPVEALLPMLFIGLSIWLTMWLYTQAYLYAKASVISPLSYCGVVFTGFWGWFFWDQLPDWLSFAGVILVVSGGIGSVILGANTEKRAALTNKRE</sequence>
<feature type="transmembrane region" description="Helical" evidence="5">
    <location>
        <begin position="12"/>
        <end position="30"/>
    </location>
</feature>
<evidence type="ECO:0000256" key="4">
    <source>
        <dbReference type="ARBA" id="ARBA00023136"/>
    </source>
</evidence>
<dbReference type="Pfam" id="PF00892">
    <property type="entry name" value="EamA"/>
    <property type="match status" value="2"/>
</dbReference>
<dbReference type="PANTHER" id="PTHR22911:SF6">
    <property type="entry name" value="SOLUTE CARRIER FAMILY 35 MEMBER G1"/>
    <property type="match status" value="1"/>
</dbReference>
<dbReference type="Gene3D" id="1.10.3730.20">
    <property type="match status" value="1"/>
</dbReference>
<dbReference type="AlphaFoldDB" id="A0A1I2Q2K4"/>
<evidence type="ECO:0000256" key="1">
    <source>
        <dbReference type="ARBA" id="ARBA00004141"/>
    </source>
</evidence>
<reference evidence="8" key="1">
    <citation type="submission" date="2016-10" db="EMBL/GenBank/DDBJ databases">
        <authorList>
            <person name="Varghese N."/>
            <person name="Submissions S."/>
        </authorList>
    </citation>
    <scope>NUCLEOTIDE SEQUENCE [LARGE SCALE GENOMIC DNA]</scope>
    <source>
        <strain evidence="8">CGMCC 1.10971</strain>
    </source>
</reference>
<feature type="transmembrane region" description="Helical" evidence="5">
    <location>
        <begin position="264"/>
        <end position="287"/>
    </location>
</feature>
<organism evidence="7 8">
    <name type="scientific">Neptunomonas qingdaonensis</name>
    <dbReference type="NCBI Taxonomy" id="1045558"/>
    <lineage>
        <taxon>Bacteria</taxon>
        <taxon>Pseudomonadati</taxon>
        <taxon>Pseudomonadota</taxon>
        <taxon>Gammaproteobacteria</taxon>
        <taxon>Oceanospirillales</taxon>
        <taxon>Oceanospirillaceae</taxon>
        <taxon>Neptunomonas</taxon>
    </lineage>
</organism>
<dbReference type="STRING" id="1045558.SAMN05216175_104196"/>
<evidence type="ECO:0000313" key="8">
    <source>
        <dbReference type="Proteomes" id="UP000198623"/>
    </source>
</evidence>
<feature type="transmembrane region" description="Helical" evidence="5">
    <location>
        <begin position="71"/>
        <end position="89"/>
    </location>
</feature>
<dbReference type="GO" id="GO:0016020">
    <property type="term" value="C:membrane"/>
    <property type="evidence" value="ECO:0007669"/>
    <property type="project" value="UniProtKB-SubCell"/>
</dbReference>
<feature type="transmembrane region" description="Helical" evidence="5">
    <location>
        <begin position="149"/>
        <end position="170"/>
    </location>
</feature>
<feature type="domain" description="EamA" evidence="6">
    <location>
        <begin position="11"/>
        <end position="142"/>
    </location>
</feature>
<evidence type="ECO:0000313" key="7">
    <source>
        <dbReference type="EMBL" id="SFG22602.1"/>
    </source>
</evidence>
<dbReference type="Proteomes" id="UP000198623">
    <property type="component" value="Unassembled WGS sequence"/>
</dbReference>
<feature type="transmembrane region" description="Helical" evidence="5">
    <location>
        <begin position="36"/>
        <end position="59"/>
    </location>
</feature>
<keyword evidence="2 5" id="KW-0812">Transmembrane</keyword>
<dbReference type="RefSeq" id="WP_232349065.1">
    <property type="nucleotide sequence ID" value="NZ_FOOU01000004.1"/>
</dbReference>
<evidence type="ECO:0000256" key="5">
    <source>
        <dbReference type="SAM" id="Phobius"/>
    </source>
</evidence>
<evidence type="ECO:0000256" key="3">
    <source>
        <dbReference type="ARBA" id="ARBA00022989"/>
    </source>
</evidence>
<name>A0A1I2Q2K4_9GAMM</name>
<accession>A0A1I2Q2K4</accession>